<evidence type="ECO:0008006" key="3">
    <source>
        <dbReference type="Google" id="ProtNLM"/>
    </source>
</evidence>
<proteinExistence type="predicted"/>
<keyword evidence="2" id="KW-1185">Reference proteome</keyword>
<dbReference type="Proteomes" id="UP001516472">
    <property type="component" value="Unassembled WGS sequence"/>
</dbReference>
<dbReference type="RefSeq" id="WP_193346131.1">
    <property type="nucleotide sequence ID" value="NZ_CBCSIP010000103.1"/>
</dbReference>
<sequence>MSRWAAVLLWVVCATGCATSRTWRLDTGEGQAREYTPRKATALVALDGESFKEAVRTLAPGAPVTARPRWETLRLLKPEARRARASLGLVTLEDPRRGRVRVAEALEKGTALEEAYGRWCVRKRLGGDCLHLLEEGSGLDEEGKRTLAFRIALDSVWEETASALEGMTDPESMVTLLATTGAVYLGLWLVPEPLLSKGIAAVLTAGLIAYLGWDTVWSLIQGWRVFSERVREAEDFEGIRQAGEQYGEVMGKQAARAFVMLTMAALGGTAQTLAARMPTLPGAAQAALVGAEQGGFSLAAVGQVSAVAVSSSGTVTLELAPGAVAMAARGPTSGALEVHEHHIATNKWWEATHNGGPWSPQFQELFDRAGMSLDDPANRVFIRGHKGPHPKAYHQEVLRRLRQAMGRCRSTAQCREVLTSRLKQLASELKTDGTQLHKWITRTE</sequence>
<dbReference type="EMBL" id="JAAIYO010000001">
    <property type="protein sequence ID" value="MBE4746701.1"/>
    <property type="molecule type" value="Genomic_DNA"/>
</dbReference>
<name>A0ABR9PFK9_9BACT</name>
<dbReference type="Pfam" id="PF14412">
    <property type="entry name" value="AHH"/>
    <property type="match status" value="1"/>
</dbReference>
<evidence type="ECO:0000313" key="1">
    <source>
        <dbReference type="EMBL" id="MBE4746701.1"/>
    </source>
</evidence>
<dbReference type="InterPro" id="IPR032871">
    <property type="entry name" value="AHH_dom_containing"/>
</dbReference>
<evidence type="ECO:0000313" key="2">
    <source>
        <dbReference type="Proteomes" id="UP001516472"/>
    </source>
</evidence>
<reference evidence="1 2" key="1">
    <citation type="submission" date="2020-02" db="EMBL/GenBank/DDBJ databases">
        <authorList>
            <person name="Babadi Z.K."/>
            <person name="Risdian C."/>
            <person name="Ebrahimipour G.H."/>
            <person name="Wink J."/>
        </authorList>
    </citation>
    <scope>NUCLEOTIDE SEQUENCE [LARGE SCALE GENOMIC DNA]</scope>
    <source>
        <strain evidence="1 2">ZKHCc1 1396</strain>
    </source>
</reference>
<comment type="caution">
    <text evidence="1">The sequence shown here is derived from an EMBL/GenBank/DDBJ whole genome shotgun (WGS) entry which is preliminary data.</text>
</comment>
<accession>A0ABR9PFK9</accession>
<gene>
    <name evidence="1" type="ORF">G4177_00760</name>
</gene>
<organism evidence="1 2">
    <name type="scientific">Corallococcus soli</name>
    <dbReference type="NCBI Taxonomy" id="2710757"/>
    <lineage>
        <taxon>Bacteria</taxon>
        <taxon>Pseudomonadati</taxon>
        <taxon>Myxococcota</taxon>
        <taxon>Myxococcia</taxon>
        <taxon>Myxococcales</taxon>
        <taxon>Cystobacterineae</taxon>
        <taxon>Myxococcaceae</taxon>
        <taxon>Corallococcus</taxon>
    </lineage>
</organism>
<protein>
    <recommendedName>
        <fullName evidence="3">Lipoprotein</fullName>
    </recommendedName>
</protein>